<feature type="region of interest" description="Disordered" evidence="2">
    <location>
        <begin position="185"/>
        <end position="248"/>
    </location>
</feature>
<keyword evidence="1" id="KW-0479">Metal-binding</keyword>
<evidence type="ECO:0000256" key="1">
    <source>
        <dbReference type="PROSITE-ProRule" id="PRU00047"/>
    </source>
</evidence>
<evidence type="ECO:0000313" key="5">
    <source>
        <dbReference type="Proteomes" id="UP000708208"/>
    </source>
</evidence>
<accession>A0A8J2KAC3</accession>
<reference evidence="4" key="1">
    <citation type="submission" date="2021-06" db="EMBL/GenBank/DDBJ databases">
        <authorList>
            <person name="Hodson N. C."/>
            <person name="Mongue J. A."/>
            <person name="Jaron S. K."/>
        </authorList>
    </citation>
    <scope>NUCLEOTIDE SEQUENCE</scope>
</reference>
<feature type="compositionally biased region" description="Pro residues" evidence="2">
    <location>
        <begin position="231"/>
        <end position="243"/>
    </location>
</feature>
<keyword evidence="1" id="KW-0862">Zinc</keyword>
<name>A0A8J2KAC3_9HEXA</name>
<feature type="compositionally biased region" description="Basic and acidic residues" evidence="2">
    <location>
        <begin position="193"/>
        <end position="207"/>
    </location>
</feature>
<dbReference type="InterPro" id="IPR001878">
    <property type="entry name" value="Znf_CCHC"/>
</dbReference>
<dbReference type="Proteomes" id="UP000708208">
    <property type="component" value="Unassembled WGS sequence"/>
</dbReference>
<proteinExistence type="predicted"/>
<keyword evidence="1" id="KW-0863">Zinc-finger</keyword>
<evidence type="ECO:0000256" key="2">
    <source>
        <dbReference type="SAM" id="MobiDB-lite"/>
    </source>
</evidence>
<gene>
    <name evidence="4" type="ORF">AFUS01_LOCUS12420</name>
</gene>
<comment type="caution">
    <text evidence="4">The sequence shown here is derived from an EMBL/GenBank/DDBJ whole genome shotgun (WGS) entry which is preliminary data.</text>
</comment>
<dbReference type="PROSITE" id="PS50158">
    <property type="entry name" value="ZF_CCHC"/>
    <property type="match status" value="1"/>
</dbReference>
<protein>
    <recommendedName>
        <fullName evidence="3">CCHC-type domain-containing protein</fullName>
    </recommendedName>
</protein>
<dbReference type="Pfam" id="PF00098">
    <property type="entry name" value="zf-CCHC"/>
    <property type="match status" value="1"/>
</dbReference>
<dbReference type="EMBL" id="CAJVCH010097952">
    <property type="protein sequence ID" value="CAG7723325.1"/>
    <property type="molecule type" value="Genomic_DNA"/>
</dbReference>
<sequence>MLAKNLPLSLDGPAYRWLKFLGPFATLDAFKVALRREFQAVGYSVELRKELEERYQGPDEPLTSFIQAINCYYMRLEPNASDDVKVAKIISLMHPKYRFYVMNRTFRTMRELASAAHVIQEQIKHTRDYKLPRESEQSLEPSCAWVPARSIKSSGIVESHLTTPGQPTEADLKLKFPAIDPFRYFHNSGTSRTSRDRSRESLREDSRNASGNRFRSSSRESTHRSTSPGPRGRPQPSRSPSPKRPVDMSTITCYKCKETGHYKSNCPSLKGNGQ</sequence>
<evidence type="ECO:0000259" key="3">
    <source>
        <dbReference type="PROSITE" id="PS50158"/>
    </source>
</evidence>
<keyword evidence="5" id="KW-1185">Reference proteome</keyword>
<dbReference type="GO" id="GO:0003676">
    <property type="term" value="F:nucleic acid binding"/>
    <property type="evidence" value="ECO:0007669"/>
    <property type="project" value="InterPro"/>
</dbReference>
<dbReference type="AlphaFoldDB" id="A0A8J2KAC3"/>
<dbReference type="PANTHER" id="PTHR33223:SF6">
    <property type="entry name" value="CCHC-TYPE DOMAIN-CONTAINING PROTEIN"/>
    <property type="match status" value="1"/>
</dbReference>
<dbReference type="GO" id="GO:0008270">
    <property type="term" value="F:zinc ion binding"/>
    <property type="evidence" value="ECO:0007669"/>
    <property type="project" value="UniProtKB-KW"/>
</dbReference>
<dbReference type="OrthoDB" id="7920740at2759"/>
<organism evidence="4 5">
    <name type="scientific">Allacma fusca</name>
    <dbReference type="NCBI Taxonomy" id="39272"/>
    <lineage>
        <taxon>Eukaryota</taxon>
        <taxon>Metazoa</taxon>
        <taxon>Ecdysozoa</taxon>
        <taxon>Arthropoda</taxon>
        <taxon>Hexapoda</taxon>
        <taxon>Collembola</taxon>
        <taxon>Symphypleona</taxon>
        <taxon>Sminthuridae</taxon>
        <taxon>Allacma</taxon>
    </lineage>
</organism>
<dbReference type="SMART" id="SM00343">
    <property type="entry name" value="ZnF_C2HC"/>
    <property type="match status" value="1"/>
</dbReference>
<dbReference type="PANTHER" id="PTHR33223">
    <property type="entry name" value="CCHC-TYPE DOMAIN-CONTAINING PROTEIN"/>
    <property type="match status" value="1"/>
</dbReference>
<evidence type="ECO:0000313" key="4">
    <source>
        <dbReference type="EMBL" id="CAG7723325.1"/>
    </source>
</evidence>
<feature type="domain" description="CCHC-type" evidence="3">
    <location>
        <begin position="253"/>
        <end position="268"/>
    </location>
</feature>